<protein>
    <submittedName>
        <fullName evidence="1">Uncharacterized protein</fullName>
    </submittedName>
</protein>
<evidence type="ECO:0000313" key="2">
    <source>
        <dbReference type="Proteomes" id="UP000886998"/>
    </source>
</evidence>
<reference evidence="1" key="1">
    <citation type="submission" date="2020-08" db="EMBL/GenBank/DDBJ databases">
        <title>Multicomponent nature underlies the extraordinary mechanical properties of spider dragline silk.</title>
        <authorList>
            <person name="Kono N."/>
            <person name="Nakamura H."/>
            <person name="Mori M."/>
            <person name="Yoshida Y."/>
            <person name="Ohtoshi R."/>
            <person name="Malay A.D."/>
            <person name="Moran D.A.P."/>
            <person name="Tomita M."/>
            <person name="Numata K."/>
            <person name="Arakawa K."/>
        </authorList>
    </citation>
    <scope>NUCLEOTIDE SEQUENCE</scope>
</reference>
<proteinExistence type="predicted"/>
<comment type="caution">
    <text evidence="1">The sequence shown here is derived from an EMBL/GenBank/DDBJ whole genome shotgun (WGS) entry which is preliminary data.</text>
</comment>
<accession>A0A8X6XVA5</accession>
<evidence type="ECO:0000313" key="1">
    <source>
        <dbReference type="EMBL" id="GFY60893.1"/>
    </source>
</evidence>
<gene>
    <name evidence="1" type="ORF">TNIN_181141</name>
</gene>
<keyword evidence="2" id="KW-1185">Reference proteome</keyword>
<sequence>MEILTSKTNFVLATAKNQRATICWLACSSLLISGTQAILTALTRFLSGHFRSLTYTGGAKSYAICTKCTIGLATPKHILEQLSPTRSPRTTGVL</sequence>
<dbReference type="EMBL" id="BMAV01013332">
    <property type="protein sequence ID" value="GFY60893.1"/>
    <property type="molecule type" value="Genomic_DNA"/>
</dbReference>
<dbReference type="AlphaFoldDB" id="A0A8X6XVA5"/>
<dbReference type="Proteomes" id="UP000886998">
    <property type="component" value="Unassembled WGS sequence"/>
</dbReference>
<organism evidence="1 2">
    <name type="scientific">Trichonephila inaurata madagascariensis</name>
    <dbReference type="NCBI Taxonomy" id="2747483"/>
    <lineage>
        <taxon>Eukaryota</taxon>
        <taxon>Metazoa</taxon>
        <taxon>Ecdysozoa</taxon>
        <taxon>Arthropoda</taxon>
        <taxon>Chelicerata</taxon>
        <taxon>Arachnida</taxon>
        <taxon>Araneae</taxon>
        <taxon>Araneomorphae</taxon>
        <taxon>Entelegynae</taxon>
        <taxon>Araneoidea</taxon>
        <taxon>Nephilidae</taxon>
        <taxon>Trichonephila</taxon>
        <taxon>Trichonephila inaurata</taxon>
    </lineage>
</organism>
<name>A0A8X6XVA5_9ARAC</name>